<dbReference type="EMBL" id="LCDG01000005">
    <property type="protein sequence ID" value="KKS47743.1"/>
    <property type="molecule type" value="Genomic_DNA"/>
</dbReference>
<proteinExistence type="predicted"/>
<gene>
    <name evidence="2" type="ORF">UV12_C0005G0018</name>
</gene>
<keyword evidence="1" id="KW-0812">Transmembrane</keyword>
<reference evidence="2 3" key="1">
    <citation type="journal article" date="2015" name="Nature">
        <title>rRNA introns, odd ribosomes, and small enigmatic genomes across a large radiation of phyla.</title>
        <authorList>
            <person name="Brown C.T."/>
            <person name="Hug L.A."/>
            <person name="Thomas B.C."/>
            <person name="Sharon I."/>
            <person name="Castelle C.J."/>
            <person name="Singh A."/>
            <person name="Wilkins M.J."/>
            <person name="Williams K.H."/>
            <person name="Banfield J.F."/>
        </authorList>
    </citation>
    <scope>NUCLEOTIDE SEQUENCE [LARGE SCALE GENOMIC DNA]</scope>
</reference>
<evidence type="ECO:0000313" key="2">
    <source>
        <dbReference type="EMBL" id="KKS47743.1"/>
    </source>
</evidence>
<sequence length="89" mass="10103">MQSGIQFNFDEEQRPEYRRQGSKLVKVVIKLSGGRVDETQANYILLGVAVLALIISLFLFFGSEKMPYQPSQQEILRTMTLPPVTPSTR</sequence>
<accession>A0A0G1CDM9</accession>
<dbReference type="STRING" id="1618756.UV12_C0005G0018"/>
<keyword evidence="1" id="KW-0472">Membrane</keyword>
<evidence type="ECO:0000256" key="1">
    <source>
        <dbReference type="SAM" id="Phobius"/>
    </source>
</evidence>
<evidence type="ECO:0000313" key="3">
    <source>
        <dbReference type="Proteomes" id="UP000034704"/>
    </source>
</evidence>
<name>A0A0G1CDM9_9BACT</name>
<organism evidence="2 3">
    <name type="scientific">Candidatus Nomurabacteria bacterium GW2011_GWC2_42_20</name>
    <dbReference type="NCBI Taxonomy" id="1618756"/>
    <lineage>
        <taxon>Bacteria</taxon>
        <taxon>Candidatus Nomuraibacteriota</taxon>
    </lineage>
</organism>
<dbReference type="Proteomes" id="UP000034704">
    <property type="component" value="Unassembled WGS sequence"/>
</dbReference>
<feature type="transmembrane region" description="Helical" evidence="1">
    <location>
        <begin position="41"/>
        <end position="61"/>
    </location>
</feature>
<dbReference type="AlphaFoldDB" id="A0A0G1CDM9"/>
<keyword evidence="1" id="KW-1133">Transmembrane helix</keyword>
<protein>
    <submittedName>
        <fullName evidence="2">Uncharacterized protein</fullName>
    </submittedName>
</protein>
<comment type="caution">
    <text evidence="2">The sequence shown here is derived from an EMBL/GenBank/DDBJ whole genome shotgun (WGS) entry which is preliminary data.</text>
</comment>